<keyword evidence="2" id="KW-1185">Reference proteome</keyword>
<proteinExistence type="predicted"/>
<gene>
    <name evidence="1" type="ORF">MGLY_16700</name>
</gene>
<organism evidence="1 2">
    <name type="scientific">Neomoorella glycerini</name>
    <dbReference type="NCBI Taxonomy" id="55779"/>
    <lineage>
        <taxon>Bacteria</taxon>
        <taxon>Bacillati</taxon>
        <taxon>Bacillota</taxon>
        <taxon>Clostridia</taxon>
        <taxon>Neomoorellales</taxon>
        <taxon>Neomoorellaceae</taxon>
        <taxon>Neomoorella</taxon>
    </lineage>
</organism>
<dbReference type="Proteomes" id="UP000425916">
    <property type="component" value="Chromosome"/>
</dbReference>
<dbReference type="AlphaFoldDB" id="A0A6I5ZRD3"/>
<protein>
    <submittedName>
        <fullName evidence="1">Uncharacterized protein</fullName>
    </submittedName>
</protein>
<dbReference type="RefSeq" id="WP_246187450.1">
    <property type="nucleotide sequence ID" value="NZ_CP046244.1"/>
</dbReference>
<sequence>MLNDSFLPGTWSYGIAVYPDNGKDGEGLFAYAEASLKESWKNKGREELAQQHDIDT</sequence>
<evidence type="ECO:0000313" key="2">
    <source>
        <dbReference type="Proteomes" id="UP000425916"/>
    </source>
</evidence>
<name>A0A6I5ZRD3_9FIRM</name>
<dbReference type="EMBL" id="CP046244">
    <property type="protein sequence ID" value="QGP92298.1"/>
    <property type="molecule type" value="Genomic_DNA"/>
</dbReference>
<reference evidence="1 2" key="1">
    <citation type="submission" date="2019-11" db="EMBL/GenBank/DDBJ databases">
        <title>Genome sequence of Moorella glycerini DSM11254.</title>
        <authorList>
            <person name="Poehlein A."/>
            <person name="Boeer T."/>
            <person name="Daniel R."/>
        </authorList>
    </citation>
    <scope>NUCLEOTIDE SEQUENCE [LARGE SCALE GENOMIC DNA]</scope>
    <source>
        <strain evidence="1 2">DSM 11254</strain>
    </source>
</reference>
<evidence type="ECO:0000313" key="1">
    <source>
        <dbReference type="EMBL" id="QGP92298.1"/>
    </source>
</evidence>
<accession>A0A6I5ZRD3</accession>